<evidence type="ECO:0000313" key="2">
    <source>
        <dbReference type="EMBL" id="VDI46720.1"/>
    </source>
</evidence>
<dbReference type="CDD" id="cd00087">
    <property type="entry name" value="FReD"/>
    <property type="match status" value="3"/>
</dbReference>
<name>A0A8B6FE32_MYTGA</name>
<dbReference type="InterPro" id="IPR050373">
    <property type="entry name" value="Fibrinogen_C-term_domain"/>
</dbReference>
<dbReference type="InterPro" id="IPR002181">
    <property type="entry name" value="Fibrinogen_a/b/g_C_dom"/>
</dbReference>
<dbReference type="InterPro" id="IPR036056">
    <property type="entry name" value="Fibrinogen-like_C"/>
</dbReference>
<gene>
    <name evidence="2" type="ORF">MGAL_10B086747</name>
</gene>
<dbReference type="AlphaFoldDB" id="A0A8B6FE32"/>
<dbReference type="PANTHER" id="PTHR19143:SF394">
    <property type="entry name" value="ANGIOPOIETIN-RELATED PROTEIN 3-LIKE"/>
    <property type="match status" value="1"/>
</dbReference>
<dbReference type="InterPro" id="IPR014716">
    <property type="entry name" value="Fibrinogen_a/b/g_C_1"/>
</dbReference>
<dbReference type="Proteomes" id="UP000596742">
    <property type="component" value="Unassembled WGS sequence"/>
</dbReference>
<dbReference type="Gene3D" id="3.90.215.10">
    <property type="entry name" value="Gamma Fibrinogen, chain A, domain 1"/>
    <property type="match status" value="3"/>
</dbReference>
<reference evidence="2" key="1">
    <citation type="submission" date="2018-11" db="EMBL/GenBank/DDBJ databases">
        <authorList>
            <person name="Alioto T."/>
            <person name="Alioto T."/>
        </authorList>
    </citation>
    <scope>NUCLEOTIDE SEQUENCE</scope>
</reference>
<evidence type="ECO:0000313" key="3">
    <source>
        <dbReference type="Proteomes" id="UP000596742"/>
    </source>
</evidence>
<dbReference type="PANTHER" id="PTHR19143">
    <property type="entry name" value="FIBRINOGEN/TENASCIN/ANGIOPOEITIN"/>
    <property type="match status" value="1"/>
</dbReference>
<organism evidence="2 3">
    <name type="scientific">Mytilus galloprovincialis</name>
    <name type="common">Mediterranean mussel</name>
    <dbReference type="NCBI Taxonomy" id="29158"/>
    <lineage>
        <taxon>Eukaryota</taxon>
        <taxon>Metazoa</taxon>
        <taxon>Spiralia</taxon>
        <taxon>Lophotrochozoa</taxon>
        <taxon>Mollusca</taxon>
        <taxon>Bivalvia</taxon>
        <taxon>Autobranchia</taxon>
        <taxon>Pteriomorphia</taxon>
        <taxon>Mytilida</taxon>
        <taxon>Mytiloidea</taxon>
        <taxon>Mytilidae</taxon>
        <taxon>Mytilinae</taxon>
        <taxon>Mytilus</taxon>
    </lineage>
</organism>
<proteinExistence type="predicted"/>
<feature type="domain" description="Fibrinogen C-terminal" evidence="1">
    <location>
        <begin position="421"/>
        <end position="585"/>
    </location>
</feature>
<dbReference type="OrthoDB" id="6156346at2759"/>
<dbReference type="Pfam" id="PF00147">
    <property type="entry name" value="Fibrinogen_C"/>
    <property type="match status" value="3"/>
</dbReference>
<feature type="domain" description="Fibrinogen C-terminal" evidence="1">
    <location>
        <begin position="135"/>
        <end position="293"/>
    </location>
</feature>
<dbReference type="GO" id="GO:0005615">
    <property type="term" value="C:extracellular space"/>
    <property type="evidence" value="ECO:0007669"/>
    <property type="project" value="TreeGrafter"/>
</dbReference>
<dbReference type="Gene3D" id="4.10.530.10">
    <property type="entry name" value="Gamma-fibrinogen Carboxyl Terminal Fragment, domain 2"/>
    <property type="match status" value="1"/>
</dbReference>
<dbReference type="SMART" id="SM00186">
    <property type="entry name" value="FBG"/>
    <property type="match status" value="3"/>
</dbReference>
<sequence length="822" mass="94043">HLIRLNELGIPTNEFLRKGPVIWTFRPTRGQIRKSTRRLLGYNMSTVNLTRLLDTHIKIVASYQSKMAFVNSSVTVKSKLKTIVVYIIFFFIYKYVEICLPENHNISGKDIKKDTQNILNRMYYSQQLQSGASGVCTMQTAKDCSELQKYISHSDVYPIYPDESEAKVYCDMTTDGGGWTIIQRRLDGSINFQRNWKDYENGFGNVDGEYWLGNKHIHSLTSSGKYELRIDLTDMSNTKTYAVYKKFVVGDAASKYKLTVGINSGDAGDKMSYHNGMKFSTTDQDNDQSSGACKLTIFSVHVVKGSTFSSINIDWLNISQSCPAYRRSNLFVHCLIIRFLIELSLPIDILSKREKIRPLLFVYLRTVKHFCLHLRVLNSDLNMCCLLKKWKCISILLLFSATSERESPNRSHNLEEKTSGVCTIQTAKDCSELQKYISQSDVYPIYPDEFEVKVYCDMTTDGGGWTIIQRRLDGSVNFQRNWKDYENGFGNVDGEYWLGNKHIHSLTSNDKYELRIDLTDLSNTKKYAVYKTFIIGDAASKYKLTIGEYSGNAGDQMKNHNEMKFSSTDQDNDKMLSIRNLTSTCIGATEGTRKNSHTSLPILSYRKTEKHIEGERKRDCGEIAKSNRKATSGVYTIFPDKRTSMRVSCNMDTVHDAWTIIQRKLEGTVNFQRTWKDYENGFGDPSGEYWIGNKHIHSLTSSGKCELKIDLTDLANTKKFAVYKTFLVGDAASKYKLTIGEYSGNAGDKMAYHNGMKFSTIDQDNDENKDRSFAKMSGAWWHNNCRAHRTMAKIYFHKEASAIYWLYESIPLLLLLARDVVM</sequence>
<dbReference type="NCBIfam" id="NF040941">
    <property type="entry name" value="GGGWT_bact"/>
    <property type="match status" value="2"/>
</dbReference>
<feature type="non-terminal residue" evidence="2">
    <location>
        <position position="822"/>
    </location>
</feature>
<dbReference type="SUPFAM" id="SSF56496">
    <property type="entry name" value="Fibrinogen C-terminal domain-like"/>
    <property type="match status" value="3"/>
</dbReference>
<accession>A0A8B6FE32</accession>
<evidence type="ECO:0000259" key="1">
    <source>
        <dbReference type="PROSITE" id="PS51406"/>
    </source>
</evidence>
<feature type="domain" description="Fibrinogen C-terminal" evidence="1">
    <location>
        <begin position="611"/>
        <end position="822"/>
    </location>
</feature>
<keyword evidence="3" id="KW-1185">Reference proteome</keyword>
<dbReference type="PROSITE" id="PS51406">
    <property type="entry name" value="FIBRINOGEN_C_2"/>
    <property type="match status" value="3"/>
</dbReference>
<comment type="caution">
    <text evidence="2">The sequence shown here is derived from an EMBL/GenBank/DDBJ whole genome shotgun (WGS) entry which is preliminary data.</text>
</comment>
<protein>
    <recommendedName>
        <fullName evidence="1">Fibrinogen C-terminal domain-containing protein</fullName>
    </recommendedName>
</protein>
<dbReference type="EMBL" id="UYJE01006531">
    <property type="protein sequence ID" value="VDI46720.1"/>
    <property type="molecule type" value="Genomic_DNA"/>
</dbReference>